<dbReference type="GO" id="GO:0022857">
    <property type="term" value="F:transmembrane transporter activity"/>
    <property type="evidence" value="ECO:0007669"/>
    <property type="project" value="InterPro"/>
</dbReference>
<comment type="subcellular location">
    <subcellularLocation>
        <location evidence="1">Cell membrane</location>
        <topology evidence="1">Multi-pass membrane protein</topology>
    </subcellularLocation>
</comment>
<feature type="transmembrane region" description="Helical" evidence="6">
    <location>
        <begin position="120"/>
        <end position="143"/>
    </location>
</feature>
<evidence type="ECO:0000256" key="3">
    <source>
        <dbReference type="ARBA" id="ARBA00022692"/>
    </source>
</evidence>
<feature type="transmembrane region" description="Helical" evidence="6">
    <location>
        <begin position="152"/>
        <end position="170"/>
    </location>
</feature>
<feature type="transmembrane region" description="Helical" evidence="6">
    <location>
        <begin position="15"/>
        <end position="39"/>
    </location>
</feature>
<dbReference type="PANTHER" id="PTHR47089">
    <property type="entry name" value="ABC TRANSPORTER, PERMEASE PROTEIN"/>
    <property type="match status" value="1"/>
</dbReference>
<keyword evidence="3 6" id="KW-0812">Transmembrane</keyword>
<dbReference type="AlphaFoldDB" id="A0A157KJU2"/>
<dbReference type="EMBL" id="FKBS01000006">
    <property type="protein sequence ID" value="SAH84249.1"/>
    <property type="molecule type" value="Genomic_DNA"/>
</dbReference>
<dbReference type="GO" id="GO:0005886">
    <property type="term" value="C:plasma membrane"/>
    <property type="evidence" value="ECO:0007669"/>
    <property type="project" value="UniProtKB-SubCell"/>
</dbReference>
<gene>
    <name evidence="7" type="ORF">SAMEA1982600_00370</name>
</gene>
<evidence type="ECO:0000256" key="2">
    <source>
        <dbReference type="ARBA" id="ARBA00022475"/>
    </source>
</evidence>
<feature type="transmembrane region" description="Helical" evidence="6">
    <location>
        <begin position="288"/>
        <end position="317"/>
    </location>
</feature>
<dbReference type="Pfam" id="PF02653">
    <property type="entry name" value="BPD_transp_2"/>
    <property type="match status" value="1"/>
</dbReference>
<name>A0A157KJU2_9BORD</name>
<keyword evidence="4 6" id="KW-1133">Transmembrane helix</keyword>
<dbReference type="Proteomes" id="UP000077037">
    <property type="component" value="Unassembled WGS sequence"/>
</dbReference>
<evidence type="ECO:0000256" key="6">
    <source>
        <dbReference type="SAM" id="Phobius"/>
    </source>
</evidence>
<protein>
    <submittedName>
        <fullName evidence="7">ABC transporter permease</fullName>
    </submittedName>
</protein>
<feature type="transmembrane region" description="Helical" evidence="6">
    <location>
        <begin position="329"/>
        <end position="351"/>
    </location>
</feature>
<sequence>MMKWTLERRADPSRLALAMAPLAAVACTLLVGMLLVAWAGAPVGQTYTLLFDGAFGSRFALSETLTRATPLMLTGLACAVAFRARLFNIGAEGQLYMGALAAVAVGGMHGGAAFDLPTPVLFAGMMAAAALAGALLLLIPALLKSRFGVDEVVTTLLGNFIVLLFVSMMLDGPMKDPMAMGWPQSVALDGSLELGKLIERTRAHTGLLWAIGLAVGLWLVNRYTVFGFQMRSVGANAHASRFLGLPVQRVMLCTAMLSGALAGLAGAIEVAGRTSYVTLDMSPGYGYTGVVVAMLAGLHPIGVVAASIFVAGMLVGADSMSRAVAVPNYIADVIVAVALLAMLVATLFAQYRVRRVR</sequence>
<reference evidence="7 8" key="1">
    <citation type="submission" date="2016-03" db="EMBL/GenBank/DDBJ databases">
        <authorList>
            <consortium name="Pathogen Informatics"/>
        </authorList>
    </citation>
    <scope>NUCLEOTIDE SEQUENCE [LARGE SCALE GENOMIC DNA]</scope>
    <source>
        <strain evidence="7 8">NCTC13364</strain>
    </source>
</reference>
<dbReference type="CDD" id="cd06580">
    <property type="entry name" value="TM_PBP1_transp_TpRbsC_like"/>
    <property type="match status" value="1"/>
</dbReference>
<evidence type="ECO:0000256" key="5">
    <source>
        <dbReference type="ARBA" id="ARBA00023136"/>
    </source>
</evidence>
<feature type="transmembrane region" description="Helical" evidence="6">
    <location>
        <begin position="94"/>
        <end position="114"/>
    </location>
</feature>
<dbReference type="InterPro" id="IPR001851">
    <property type="entry name" value="ABC_transp_permease"/>
</dbReference>
<evidence type="ECO:0000256" key="1">
    <source>
        <dbReference type="ARBA" id="ARBA00004651"/>
    </source>
</evidence>
<organism evidence="7 8">
    <name type="scientific">Bordetella ansorpii</name>
    <dbReference type="NCBI Taxonomy" id="288768"/>
    <lineage>
        <taxon>Bacteria</taxon>
        <taxon>Pseudomonadati</taxon>
        <taxon>Pseudomonadota</taxon>
        <taxon>Betaproteobacteria</taxon>
        <taxon>Burkholderiales</taxon>
        <taxon>Alcaligenaceae</taxon>
        <taxon>Bordetella</taxon>
    </lineage>
</organism>
<evidence type="ECO:0000313" key="8">
    <source>
        <dbReference type="Proteomes" id="UP000077037"/>
    </source>
</evidence>
<accession>A0A157KJU2</accession>
<proteinExistence type="predicted"/>
<feature type="transmembrane region" description="Helical" evidence="6">
    <location>
        <begin position="249"/>
        <end position="268"/>
    </location>
</feature>
<keyword evidence="5 6" id="KW-0472">Membrane</keyword>
<dbReference type="PROSITE" id="PS51257">
    <property type="entry name" value="PROKAR_LIPOPROTEIN"/>
    <property type="match status" value="1"/>
</dbReference>
<evidence type="ECO:0000313" key="7">
    <source>
        <dbReference type="EMBL" id="SAH84249.1"/>
    </source>
</evidence>
<dbReference type="PANTHER" id="PTHR47089:SF1">
    <property type="entry name" value="GUANOSINE ABC TRANSPORTER PERMEASE PROTEIN NUPP"/>
    <property type="match status" value="1"/>
</dbReference>
<evidence type="ECO:0000256" key="4">
    <source>
        <dbReference type="ARBA" id="ARBA00022989"/>
    </source>
</evidence>
<keyword evidence="2" id="KW-1003">Cell membrane</keyword>
<feature type="transmembrane region" description="Helical" evidence="6">
    <location>
        <begin position="207"/>
        <end position="228"/>
    </location>
</feature>